<sequence length="87" mass="9328">MPINFLDSFDSKNWLILGPLFLQSVPISLLLLNPASTGAVVVAVAETPPTLPRCDALQGSSFCSSIFSKNKEDKGNINACNLTLTNF</sequence>
<dbReference type="AlphaFoldDB" id="A0A9I9E5Z9"/>
<name>A0A9I9E5Z9_CUCME</name>
<dbReference type="Gramene" id="MELO3C029253.2.1">
    <property type="protein sequence ID" value="MELO3C029253.2.1"/>
    <property type="gene ID" value="MELO3C029253.2"/>
</dbReference>
<evidence type="ECO:0000313" key="1">
    <source>
        <dbReference type="EnsemblPlants" id="MELO3C029253.2.1"/>
    </source>
</evidence>
<dbReference type="EnsemblPlants" id="MELO3C029253.2.1">
    <property type="protein sequence ID" value="MELO3C029253.2.1"/>
    <property type="gene ID" value="MELO3C029253.2"/>
</dbReference>
<organism evidence="1">
    <name type="scientific">Cucumis melo</name>
    <name type="common">Muskmelon</name>
    <dbReference type="NCBI Taxonomy" id="3656"/>
    <lineage>
        <taxon>Eukaryota</taxon>
        <taxon>Viridiplantae</taxon>
        <taxon>Streptophyta</taxon>
        <taxon>Embryophyta</taxon>
        <taxon>Tracheophyta</taxon>
        <taxon>Spermatophyta</taxon>
        <taxon>Magnoliopsida</taxon>
        <taxon>eudicotyledons</taxon>
        <taxon>Gunneridae</taxon>
        <taxon>Pentapetalae</taxon>
        <taxon>rosids</taxon>
        <taxon>fabids</taxon>
        <taxon>Cucurbitales</taxon>
        <taxon>Cucurbitaceae</taxon>
        <taxon>Benincaseae</taxon>
        <taxon>Cucumis</taxon>
    </lineage>
</organism>
<protein>
    <submittedName>
        <fullName evidence="1">Uncharacterized protein</fullName>
    </submittedName>
</protein>
<accession>A0A9I9E5Z9</accession>
<reference evidence="1" key="1">
    <citation type="submission" date="2023-03" db="UniProtKB">
        <authorList>
            <consortium name="EnsemblPlants"/>
        </authorList>
    </citation>
    <scope>IDENTIFICATION</scope>
</reference>
<proteinExistence type="predicted"/>